<sequence>MDSVIQPKGQPESLEENELHEKLEENLKLNTEPILALDQEVDDSDKASENSNHQMETPTICIDTSNVFPDIPADFGQIEPSSSGSSQKVINELVAEFDPLNNLSKKQPADQIDSEERSNVDPHIELPQEQTTKIRVKSNGPKKKLRGESLQKSISVGGTPSTTPPIKNDNASSAPESSESTQKADQFEYHRFLDQIRHRSATPVARSLKRFLSGFQRKPYTVNEQIQTIHGFLNEIAYDMRYCEVWNKCSESEFENALEGMEKLIMNKLYKHTFCPLTADDMEKDDILNQKIQLYRWIKEEHLDIPVNNHNESFLGFAQAELAKINSYKAPRDKLICILNCCIHVEAETGADKFLPILIFVVLRANPERLVSNVQYISRFRRPEKLHAESEYYLTNLVRNIPSHVNCKSVQPLTLYNIDPNKMGAISFIENMDYKQLSISEEDFNKNIDMAVEEIARRQSSSEPMARSLSFDGARRPGHSDSHLHPQIRDSVGSDIGSDFDDEYDQSQQRSTNSSLPQIQPKSANPTTNPAYPGARSQIQRQRNTAMQEQQYQEYNQALSTLKDMFPNIEADICELILQANQGELQPSIEALLDISNSIIPESNPL</sequence>
<evidence type="ECO:0000313" key="5">
    <source>
        <dbReference type="Proteomes" id="UP001479436"/>
    </source>
</evidence>
<feature type="region of interest" description="Disordered" evidence="1">
    <location>
        <begin position="101"/>
        <end position="184"/>
    </location>
</feature>
<evidence type="ECO:0000259" key="2">
    <source>
        <dbReference type="PROSITE" id="PS51140"/>
    </source>
</evidence>
<feature type="region of interest" description="Disordered" evidence="1">
    <location>
        <begin position="30"/>
        <end position="60"/>
    </location>
</feature>
<protein>
    <submittedName>
        <fullName evidence="4">Uncharacterized protein</fullName>
    </submittedName>
</protein>
<dbReference type="EMBL" id="JASJQH010000087">
    <property type="protein sequence ID" value="KAK9767289.1"/>
    <property type="molecule type" value="Genomic_DNA"/>
</dbReference>
<dbReference type="InterPro" id="IPR045046">
    <property type="entry name" value="Vps9-like"/>
</dbReference>
<dbReference type="Pfam" id="PF02204">
    <property type="entry name" value="VPS9"/>
    <property type="match status" value="1"/>
</dbReference>
<feature type="region of interest" description="Disordered" evidence="1">
    <location>
        <begin position="456"/>
        <end position="548"/>
    </location>
</feature>
<feature type="compositionally biased region" description="Polar residues" evidence="1">
    <location>
        <begin position="49"/>
        <end position="60"/>
    </location>
</feature>
<dbReference type="Proteomes" id="UP001479436">
    <property type="component" value="Unassembled WGS sequence"/>
</dbReference>
<dbReference type="Pfam" id="PF02845">
    <property type="entry name" value="CUE"/>
    <property type="match status" value="1"/>
</dbReference>
<dbReference type="InterPro" id="IPR009060">
    <property type="entry name" value="UBA-like_sf"/>
</dbReference>
<keyword evidence="5" id="KW-1185">Reference proteome</keyword>
<dbReference type="InterPro" id="IPR003892">
    <property type="entry name" value="CUE"/>
</dbReference>
<feature type="compositionally biased region" description="Polar residues" evidence="1">
    <location>
        <begin position="537"/>
        <end position="548"/>
    </location>
</feature>
<accession>A0ABR2X0L9</accession>
<comment type="caution">
    <text evidence="4">The sequence shown here is derived from an EMBL/GenBank/DDBJ whole genome shotgun (WGS) entry which is preliminary data.</text>
</comment>
<dbReference type="InterPro" id="IPR003123">
    <property type="entry name" value="VPS9"/>
</dbReference>
<dbReference type="SMART" id="SM00546">
    <property type="entry name" value="CUE"/>
    <property type="match status" value="1"/>
</dbReference>
<feature type="compositionally biased region" description="Basic and acidic residues" evidence="1">
    <location>
        <begin position="473"/>
        <end position="488"/>
    </location>
</feature>
<feature type="compositionally biased region" description="Polar residues" evidence="1">
    <location>
        <begin position="506"/>
        <end position="530"/>
    </location>
</feature>
<dbReference type="InterPro" id="IPR037191">
    <property type="entry name" value="VPS9_dom_sf"/>
</dbReference>
<dbReference type="Gene3D" id="1.10.8.10">
    <property type="entry name" value="DNA helicase RuvA subunit, C-terminal domain"/>
    <property type="match status" value="1"/>
</dbReference>
<dbReference type="PROSITE" id="PS51140">
    <property type="entry name" value="CUE"/>
    <property type="match status" value="1"/>
</dbReference>
<dbReference type="Gene3D" id="1.10.246.120">
    <property type="match status" value="1"/>
</dbReference>
<dbReference type="SMART" id="SM00167">
    <property type="entry name" value="VPS9"/>
    <property type="match status" value="1"/>
</dbReference>
<dbReference type="InterPro" id="IPR041545">
    <property type="entry name" value="DUF5601"/>
</dbReference>
<dbReference type="SUPFAM" id="SSF46934">
    <property type="entry name" value="UBA-like"/>
    <property type="match status" value="1"/>
</dbReference>
<evidence type="ECO:0000259" key="3">
    <source>
        <dbReference type="PROSITE" id="PS51205"/>
    </source>
</evidence>
<feature type="compositionally biased region" description="Basic residues" evidence="1">
    <location>
        <begin position="134"/>
        <end position="145"/>
    </location>
</feature>
<evidence type="ECO:0000313" key="4">
    <source>
        <dbReference type="EMBL" id="KAK9767289.1"/>
    </source>
</evidence>
<dbReference type="PROSITE" id="PS51205">
    <property type="entry name" value="VPS9"/>
    <property type="match status" value="1"/>
</dbReference>
<feature type="compositionally biased region" description="Basic and acidic residues" evidence="1">
    <location>
        <begin position="114"/>
        <end position="126"/>
    </location>
</feature>
<evidence type="ECO:0000256" key="1">
    <source>
        <dbReference type="SAM" id="MobiDB-lite"/>
    </source>
</evidence>
<dbReference type="Pfam" id="PF18151">
    <property type="entry name" value="DUF5601"/>
    <property type="match status" value="1"/>
</dbReference>
<feature type="domain" description="CUE" evidence="2">
    <location>
        <begin position="554"/>
        <end position="597"/>
    </location>
</feature>
<feature type="domain" description="VPS9" evidence="3">
    <location>
        <begin position="282"/>
        <end position="413"/>
    </location>
</feature>
<dbReference type="Gene3D" id="1.20.1050.80">
    <property type="entry name" value="VPS9 domain"/>
    <property type="match status" value="1"/>
</dbReference>
<dbReference type="PANTHER" id="PTHR23101:SF25">
    <property type="entry name" value="GTPASE-ACTIVATING PROTEIN AND VPS9 DOMAIN-CONTAINING PROTEIN 1"/>
    <property type="match status" value="1"/>
</dbReference>
<organism evidence="4 5">
    <name type="scientific">Basidiobolus ranarum</name>
    <dbReference type="NCBI Taxonomy" id="34480"/>
    <lineage>
        <taxon>Eukaryota</taxon>
        <taxon>Fungi</taxon>
        <taxon>Fungi incertae sedis</taxon>
        <taxon>Zoopagomycota</taxon>
        <taxon>Entomophthoromycotina</taxon>
        <taxon>Basidiobolomycetes</taxon>
        <taxon>Basidiobolales</taxon>
        <taxon>Basidiobolaceae</taxon>
        <taxon>Basidiobolus</taxon>
    </lineage>
</organism>
<proteinExistence type="predicted"/>
<feature type="compositionally biased region" description="Polar residues" evidence="1">
    <location>
        <begin position="150"/>
        <end position="184"/>
    </location>
</feature>
<dbReference type="SUPFAM" id="SSF109993">
    <property type="entry name" value="VPS9 domain"/>
    <property type="match status" value="1"/>
</dbReference>
<dbReference type="PANTHER" id="PTHR23101">
    <property type="entry name" value="RAB GDP/GTP EXCHANGE FACTOR"/>
    <property type="match status" value="1"/>
</dbReference>
<gene>
    <name evidence="4" type="ORF">K7432_003020</name>
</gene>
<name>A0ABR2X0L9_9FUNG</name>
<reference evidence="4 5" key="1">
    <citation type="submission" date="2023-04" db="EMBL/GenBank/DDBJ databases">
        <title>Genome of Basidiobolus ranarum AG-B5.</title>
        <authorList>
            <person name="Stajich J.E."/>
            <person name="Carter-House D."/>
            <person name="Gryganskyi A."/>
        </authorList>
    </citation>
    <scope>NUCLEOTIDE SEQUENCE [LARGE SCALE GENOMIC DNA]</scope>
    <source>
        <strain evidence="4 5">AG-B5</strain>
    </source>
</reference>